<keyword evidence="2" id="KW-1185">Reference proteome</keyword>
<evidence type="ECO:0000313" key="1">
    <source>
        <dbReference type="EMBL" id="KAK7486877.1"/>
    </source>
</evidence>
<organism evidence="1 2">
    <name type="scientific">Batillaria attramentaria</name>
    <dbReference type="NCBI Taxonomy" id="370345"/>
    <lineage>
        <taxon>Eukaryota</taxon>
        <taxon>Metazoa</taxon>
        <taxon>Spiralia</taxon>
        <taxon>Lophotrochozoa</taxon>
        <taxon>Mollusca</taxon>
        <taxon>Gastropoda</taxon>
        <taxon>Caenogastropoda</taxon>
        <taxon>Sorbeoconcha</taxon>
        <taxon>Cerithioidea</taxon>
        <taxon>Batillariidae</taxon>
        <taxon>Batillaria</taxon>
    </lineage>
</organism>
<proteinExistence type="predicted"/>
<dbReference type="Proteomes" id="UP001519460">
    <property type="component" value="Unassembled WGS sequence"/>
</dbReference>
<sequence>MTVSPYGTFVSARRRARERQEAWCAQGERDSAFCGACRQDKLRFEHQELGRASAGLAPSHLFRRQLARGGQKRYAVILGTAASQVYESKKNKKLYHLLVKQAMMSRYMTLTSHCGWMSVCWSVAYRMAITAIHFSNTSRQSSCVGAWAGSKHVEQTRSEISCLAIVNLKKKCTQTEANGNCVASRKQSSLQKDNNEKRAYHLEVLLHRALATFAAALADTQSVVVHSLPPSSRICLRVTKVVPAMWRVLTHGGVKSGQASELGVGM</sequence>
<protein>
    <submittedName>
        <fullName evidence="1">Uncharacterized protein</fullName>
    </submittedName>
</protein>
<reference evidence="1 2" key="1">
    <citation type="journal article" date="2023" name="Sci. Data">
        <title>Genome assembly of the Korean intertidal mud-creeper Batillaria attramentaria.</title>
        <authorList>
            <person name="Patra A.K."/>
            <person name="Ho P.T."/>
            <person name="Jun S."/>
            <person name="Lee S.J."/>
            <person name="Kim Y."/>
            <person name="Won Y.J."/>
        </authorList>
    </citation>
    <scope>NUCLEOTIDE SEQUENCE [LARGE SCALE GENOMIC DNA]</scope>
    <source>
        <strain evidence="1">Wonlab-2016</strain>
    </source>
</reference>
<gene>
    <name evidence="1" type="ORF">BaRGS_00021848</name>
</gene>
<accession>A0ABD0KIT3</accession>
<comment type="caution">
    <text evidence="1">The sequence shown here is derived from an EMBL/GenBank/DDBJ whole genome shotgun (WGS) entry which is preliminary data.</text>
</comment>
<dbReference type="EMBL" id="JACVVK020000172">
    <property type="protein sequence ID" value="KAK7486877.1"/>
    <property type="molecule type" value="Genomic_DNA"/>
</dbReference>
<name>A0ABD0KIT3_9CAEN</name>
<dbReference type="AlphaFoldDB" id="A0ABD0KIT3"/>
<evidence type="ECO:0000313" key="2">
    <source>
        <dbReference type="Proteomes" id="UP001519460"/>
    </source>
</evidence>